<evidence type="ECO:0000313" key="11">
    <source>
        <dbReference type="Proteomes" id="UP000321039"/>
    </source>
</evidence>
<gene>
    <name evidence="10" type="ORF">FV139_09935</name>
</gene>
<dbReference type="GO" id="GO:0071949">
    <property type="term" value="F:FAD binding"/>
    <property type="evidence" value="ECO:0007669"/>
    <property type="project" value="InterPro"/>
</dbReference>
<comment type="similarity">
    <text evidence="3">Belongs to the UbiH/COQ6 family.</text>
</comment>
<evidence type="ECO:0000256" key="8">
    <source>
        <dbReference type="ARBA" id="ARBA00065734"/>
    </source>
</evidence>
<proteinExistence type="inferred from homology"/>
<dbReference type="PANTHER" id="PTHR43876">
    <property type="entry name" value="UBIQUINONE BIOSYNTHESIS MONOOXYGENASE COQ6, MITOCHONDRIAL"/>
    <property type="match status" value="1"/>
</dbReference>
<reference evidence="10 11" key="1">
    <citation type="submission" date="2019-08" db="EMBL/GenBank/DDBJ databases">
        <title>Parahaliea maris sp. nov., isolated from the surface seawater.</title>
        <authorList>
            <person name="Liu Y."/>
        </authorList>
    </citation>
    <scope>NUCLEOTIDE SEQUENCE [LARGE SCALE GENOMIC DNA]</scope>
    <source>
        <strain evidence="10 11">HSLHS9</strain>
    </source>
</reference>
<evidence type="ECO:0000256" key="7">
    <source>
        <dbReference type="ARBA" id="ARBA00023033"/>
    </source>
</evidence>
<accession>A0A5C8ZZK9</accession>
<dbReference type="PANTHER" id="PTHR43876:SF7">
    <property type="entry name" value="UBIQUINONE BIOSYNTHESIS MONOOXYGENASE COQ6, MITOCHONDRIAL"/>
    <property type="match status" value="1"/>
</dbReference>
<evidence type="ECO:0000256" key="1">
    <source>
        <dbReference type="ARBA" id="ARBA00001974"/>
    </source>
</evidence>
<dbReference type="Proteomes" id="UP000321039">
    <property type="component" value="Unassembled WGS sequence"/>
</dbReference>
<comment type="cofactor">
    <cofactor evidence="1">
        <name>FAD</name>
        <dbReference type="ChEBI" id="CHEBI:57692"/>
    </cofactor>
</comment>
<dbReference type="EMBL" id="VRZA01000003">
    <property type="protein sequence ID" value="TXS93936.1"/>
    <property type="molecule type" value="Genomic_DNA"/>
</dbReference>
<dbReference type="GO" id="GO:0016705">
    <property type="term" value="F:oxidoreductase activity, acting on paired donors, with incorporation or reduction of molecular oxygen"/>
    <property type="evidence" value="ECO:0007669"/>
    <property type="project" value="InterPro"/>
</dbReference>
<dbReference type="NCBIfam" id="TIGR01988">
    <property type="entry name" value="Ubi-OHases"/>
    <property type="match status" value="1"/>
</dbReference>
<evidence type="ECO:0000256" key="4">
    <source>
        <dbReference type="ARBA" id="ARBA00022630"/>
    </source>
</evidence>
<keyword evidence="10" id="KW-0830">Ubiquinone</keyword>
<dbReference type="PROSITE" id="PS01304">
    <property type="entry name" value="UBIH"/>
    <property type="match status" value="1"/>
</dbReference>
<keyword evidence="11" id="KW-1185">Reference proteome</keyword>
<comment type="subunit">
    <text evidence="8">Component of the Ubi complex metabolon, which regroups five ubiquinone biosynthesis proteins (UbiE, UbiF, UbiG, UbiH and UbiI) and two accessory factors (UbiK and the lipid-binding protein UbiJ).</text>
</comment>
<dbReference type="InterPro" id="IPR036188">
    <property type="entry name" value="FAD/NAD-bd_sf"/>
</dbReference>
<keyword evidence="6" id="KW-0560">Oxidoreductase</keyword>
<dbReference type="InterPro" id="IPR010971">
    <property type="entry name" value="UbiH/COQ6"/>
</dbReference>
<evidence type="ECO:0000256" key="2">
    <source>
        <dbReference type="ARBA" id="ARBA00004749"/>
    </source>
</evidence>
<evidence type="ECO:0000313" key="10">
    <source>
        <dbReference type="EMBL" id="TXS93936.1"/>
    </source>
</evidence>
<evidence type="ECO:0000256" key="5">
    <source>
        <dbReference type="ARBA" id="ARBA00022827"/>
    </source>
</evidence>
<dbReference type="InterPro" id="IPR002938">
    <property type="entry name" value="FAD-bd"/>
</dbReference>
<comment type="pathway">
    <text evidence="2">Cofactor biosynthesis; ubiquinone biosynthesis.</text>
</comment>
<dbReference type="Gene3D" id="3.50.50.60">
    <property type="entry name" value="FAD/NAD(P)-binding domain"/>
    <property type="match status" value="2"/>
</dbReference>
<organism evidence="10 11">
    <name type="scientific">Parahaliea maris</name>
    <dbReference type="NCBI Taxonomy" id="2716870"/>
    <lineage>
        <taxon>Bacteria</taxon>
        <taxon>Pseudomonadati</taxon>
        <taxon>Pseudomonadota</taxon>
        <taxon>Gammaproteobacteria</taxon>
        <taxon>Cellvibrionales</taxon>
        <taxon>Halieaceae</taxon>
        <taxon>Parahaliea</taxon>
    </lineage>
</organism>
<dbReference type="PRINTS" id="PR00420">
    <property type="entry name" value="RNGMNOXGNASE"/>
</dbReference>
<keyword evidence="7" id="KW-0503">Monooxygenase</keyword>
<keyword evidence="5" id="KW-0274">FAD</keyword>
<evidence type="ECO:0000256" key="3">
    <source>
        <dbReference type="ARBA" id="ARBA00005349"/>
    </source>
</evidence>
<sequence>MKGVSDVDIAIVGAGLAGGALAAALSGRGLRLALIESRPLTAPELPLQRELDAFDSRVSALNPESVSLLQRLEAWQSVEQYRCCAYHHMTVWDAEGTGQIEFDAADVDHSALGYIVENRAVISGLIARLQDAGDLRVVAPGKLAAVAIEDDTVNLQLEDGDTLRARLLVAADGALSSVRSLLQFRTREWDYGHRALVATVETGRPHGNTAWQRFLPSGPLAFLPLPGENGRHFCSIVWSLRDSLADEVLALDDTAFCDRLEEAFEQRLGRVVGASPRAAFPLRQRHAVDYIRPRVALVGDAAHTIHPLAGQGINLGFKDVSVLAEEVLAAHGRGVDPGDLAVLRRYQRRRKGENLLMMGAMDTFKRLFEQESLPLRWLRSAGMNAVHRAGPLKQEIMRRAMGLGV</sequence>
<evidence type="ECO:0000259" key="9">
    <source>
        <dbReference type="Pfam" id="PF01494"/>
    </source>
</evidence>
<dbReference type="AlphaFoldDB" id="A0A5C8ZZK9"/>
<dbReference type="InterPro" id="IPR018168">
    <property type="entry name" value="Ubi_Hdrlase_CS"/>
</dbReference>
<dbReference type="UniPathway" id="UPA00232"/>
<dbReference type="Pfam" id="PF01494">
    <property type="entry name" value="FAD_binding_3"/>
    <property type="match status" value="1"/>
</dbReference>
<keyword evidence="4" id="KW-0285">Flavoprotein</keyword>
<feature type="domain" description="FAD-binding" evidence="9">
    <location>
        <begin position="6"/>
        <end position="351"/>
    </location>
</feature>
<dbReference type="FunFam" id="3.50.50.60:FF:000021">
    <property type="entry name" value="Ubiquinone biosynthesis monooxygenase COQ6"/>
    <property type="match status" value="1"/>
</dbReference>
<dbReference type="GO" id="GO:0110142">
    <property type="term" value="C:ubiquinone biosynthesis complex"/>
    <property type="evidence" value="ECO:0007669"/>
    <property type="project" value="UniProtKB-ARBA"/>
</dbReference>
<evidence type="ECO:0000256" key="6">
    <source>
        <dbReference type="ARBA" id="ARBA00023002"/>
    </source>
</evidence>
<protein>
    <submittedName>
        <fullName evidence="10">UbiH/UbiF/VisC/COQ6 family ubiquinone biosynthesis hydroxylase</fullName>
    </submittedName>
</protein>
<dbReference type="GO" id="GO:0004497">
    <property type="term" value="F:monooxygenase activity"/>
    <property type="evidence" value="ECO:0007669"/>
    <property type="project" value="UniProtKB-KW"/>
</dbReference>
<dbReference type="SUPFAM" id="SSF51905">
    <property type="entry name" value="FAD/NAD(P)-binding domain"/>
    <property type="match status" value="1"/>
</dbReference>
<comment type="caution">
    <text evidence="10">The sequence shown here is derived from an EMBL/GenBank/DDBJ whole genome shotgun (WGS) entry which is preliminary data.</text>
</comment>
<dbReference type="InterPro" id="IPR051205">
    <property type="entry name" value="UbiH/COQ6_monooxygenase"/>
</dbReference>
<dbReference type="RefSeq" id="WP_148068278.1">
    <property type="nucleotide sequence ID" value="NZ_VRZA01000003.1"/>
</dbReference>
<dbReference type="GO" id="GO:0006744">
    <property type="term" value="P:ubiquinone biosynthetic process"/>
    <property type="evidence" value="ECO:0007669"/>
    <property type="project" value="UniProtKB-UniPathway"/>
</dbReference>
<name>A0A5C8ZZK9_9GAMM</name>